<name>A0ABN7X7W2_GIGMA</name>
<feature type="transmembrane region" description="Helical" evidence="1">
    <location>
        <begin position="12"/>
        <end position="33"/>
    </location>
</feature>
<evidence type="ECO:0000256" key="1">
    <source>
        <dbReference type="SAM" id="Phobius"/>
    </source>
</evidence>
<keyword evidence="1" id="KW-0812">Transmembrane</keyword>
<protein>
    <submittedName>
        <fullName evidence="2">45977_t:CDS:1</fullName>
    </submittedName>
</protein>
<gene>
    <name evidence="2" type="ORF">GMARGA_LOCUS39392</name>
</gene>
<dbReference type="EMBL" id="CAJVQB010093731">
    <property type="protein sequence ID" value="CAG8848848.1"/>
    <property type="molecule type" value="Genomic_DNA"/>
</dbReference>
<feature type="transmembrane region" description="Helical" evidence="1">
    <location>
        <begin position="40"/>
        <end position="66"/>
    </location>
</feature>
<keyword evidence="1" id="KW-0472">Membrane</keyword>
<evidence type="ECO:0000313" key="2">
    <source>
        <dbReference type="EMBL" id="CAG8848848.1"/>
    </source>
</evidence>
<comment type="caution">
    <text evidence="2">The sequence shown here is derived from an EMBL/GenBank/DDBJ whole genome shotgun (WGS) entry which is preliminary data.</text>
</comment>
<feature type="non-terminal residue" evidence="2">
    <location>
        <position position="1"/>
    </location>
</feature>
<evidence type="ECO:0000313" key="3">
    <source>
        <dbReference type="Proteomes" id="UP000789901"/>
    </source>
</evidence>
<accession>A0ABN7X7W2</accession>
<proteinExistence type="predicted"/>
<keyword evidence="1" id="KW-1133">Transmembrane helix</keyword>
<sequence length="80" mass="8661">ILRITVSDFRAFAIGLMVSVFIIKVYGCLIAVVCGICLSVLGLVVACSVYLSLPGLWYLFFITGVYDSVPYLSSSVSPFL</sequence>
<organism evidence="2 3">
    <name type="scientific">Gigaspora margarita</name>
    <dbReference type="NCBI Taxonomy" id="4874"/>
    <lineage>
        <taxon>Eukaryota</taxon>
        <taxon>Fungi</taxon>
        <taxon>Fungi incertae sedis</taxon>
        <taxon>Mucoromycota</taxon>
        <taxon>Glomeromycotina</taxon>
        <taxon>Glomeromycetes</taxon>
        <taxon>Diversisporales</taxon>
        <taxon>Gigasporaceae</taxon>
        <taxon>Gigaspora</taxon>
    </lineage>
</organism>
<reference evidence="2 3" key="1">
    <citation type="submission" date="2021-06" db="EMBL/GenBank/DDBJ databases">
        <authorList>
            <person name="Kallberg Y."/>
            <person name="Tangrot J."/>
            <person name="Rosling A."/>
        </authorList>
    </citation>
    <scope>NUCLEOTIDE SEQUENCE [LARGE SCALE GENOMIC DNA]</scope>
    <source>
        <strain evidence="2 3">120-4 pot B 10/14</strain>
    </source>
</reference>
<dbReference type="Proteomes" id="UP000789901">
    <property type="component" value="Unassembled WGS sequence"/>
</dbReference>
<keyword evidence="3" id="KW-1185">Reference proteome</keyword>